<evidence type="ECO:0000313" key="2">
    <source>
        <dbReference type="Proteomes" id="UP000758603"/>
    </source>
</evidence>
<organism evidence="1 2">
    <name type="scientific">Truncatella angustata</name>
    <dbReference type="NCBI Taxonomy" id="152316"/>
    <lineage>
        <taxon>Eukaryota</taxon>
        <taxon>Fungi</taxon>
        <taxon>Dikarya</taxon>
        <taxon>Ascomycota</taxon>
        <taxon>Pezizomycotina</taxon>
        <taxon>Sordariomycetes</taxon>
        <taxon>Xylariomycetidae</taxon>
        <taxon>Amphisphaeriales</taxon>
        <taxon>Sporocadaceae</taxon>
        <taxon>Truncatella</taxon>
    </lineage>
</organism>
<protein>
    <submittedName>
        <fullName evidence="1">Uncharacterized protein</fullName>
    </submittedName>
</protein>
<dbReference type="GeneID" id="70129946"/>
<accession>A0A9P8RJC4</accession>
<sequence length="420" mass="47963">MSYSTWQGSFWQDQSWQDQSSQLVTPDMATVAQVIEGLHADPRINMNPMPADFLTYYIEFFKIELQNLIGKYGGLKEILIDDKDTGDSDEGLYLADPLEDPAYMRHNVSIYYAMHKNYVGVTKIILRAWSQLHPTIMGYGDYEMHHELHWLQPLLNYAVEKASPEIVQHMLEKGANPNRRYTGSWLCQRSMRTDHNWHYSKIEYPGLRYPPKDALEVAMLCSGSKISEYLDRDMFTIIALQIIQSGYEFGEDLYAKFRCAAELRMEEVVRVLWPKVIERETDPSKLLSLLNLTLRAAIRGNEKHPTDNTAVLKLLLEIRSGITETVDKVEDGNLVEFALRLNRNPANLICLLRHGLVNQPPTQNKTQSAMAEHNISALLSKTPDELLSIISVPFQNLWELLEGTENAYTLVVPTGPFGGV</sequence>
<gene>
    <name evidence="1" type="ORF">BKA67DRAFT_542145</name>
</gene>
<comment type="caution">
    <text evidence="1">The sequence shown here is derived from an EMBL/GenBank/DDBJ whole genome shotgun (WGS) entry which is preliminary data.</text>
</comment>
<keyword evidence="2" id="KW-1185">Reference proteome</keyword>
<reference evidence="1" key="1">
    <citation type="journal article" date="2021" name="Nat. Commun.">
        <title>Genetic determinants of endophytism in the Arabidopsis root mycobiome.</title>
        <authorList>
            <person name="Mesny F."/>
            <person name="Miyauchi S."/>
            <person name="Thiergart T."/>
            <person name="Pickel B."/>
            <person name="Atanasova L."/>
            <person name="Karlsson M."/>
            <person name="Huettel B."/>
            <person name="Barry K.W."/>
            <person name="Haridas S."/>
            <person name="Chen C."/>
            <person name="Bauer D."/>
            <person name="Andreopoulos W."/>
            <person name="Pangilinan J."/>
            <person name="LaButti K."/>
            <person name="Riley R."/>
            <person name="Lipzen A."/>
            <person name="Clum A."/>
            <person name="Drula E."/>
            <person name="Henrissat B."/>
            <person name="Kohler A."/>
            <person name="Grigoriev I.V."/>
            <person name="Martin F.M."/>
            <person name="Hacquard S."/>
        </authorList>
    </citation>
    <scope>NUCLEOTIDE SEQUENCE</scope>
    <source>
        <strain evidence="1">MPI-SDFR-AT-0073</strain>
    </source>
</reference>
<dbReference type="OrthoDB" id="533508at2759"/>
<evidence type="ECO:0000313" key="1">
    <source>
        <dbReference type="EMBL" id="KAH6645166.1"/>
    </source>
</evidence>
<name>A0A9P8RJC4_9PEZI</name>
<dbReference type="Proteomes" id="UP000758603">
    <property type="component" value="Unassembled WGS sequence"/>
</dbReference>
<dbReference type="RefSeq" id="XP_045951680.1">
    <property type="nucleotide sequence ID" value="XM_046101054.1"/>
</dbReference>
<dbReference type="EMBL" id="JAGPXC010000012">
    <property type="protein sequence ID" value="KAH6645166.1"/>
    <property type="molecule type" value="Genomic_DNA"/>
</dbReference>
<dbReference type="Gene3D" id="1.25.40.20">
    <property type="entry name" value="Ankyrin repeat-containing domain"/>
    <property type="match status" value="1"/>
</dbReference>
<dbReference type="InterPro" id="IPR036770">
    <property type="entry name" value="Ankyrin_rpt-contain_sf"/>
</dbReference>
<dbReference type="AlphaFoldDB" id="A0A9P8RJC4"/>
<proteinExistence type="predicted"/>
<dbReference type="SUPFAM" id="SSF140860">
    <property type="entry name" value="Pseudo ankyrin repeat-like"/>
    <property type="match status" value="1"/>
</dbReference>